<reference evidence="1" key="1">
    <citation type="submission" date="2007-09" db="EMBL/GenBank/DDBJ databases">
        <title>Evolution of a short chain dehydrogenase (tropinone-reductase-like) gene family in the Brassicaceae.</title>
        <authorList>
            <person name="Schmid K.J."/>
            <person name="Navarro-Quezada A."/>
        </authorList>
    </citation>
    <scope>NUCLEOTIDE SEQUENCE</scope>
</reference>
<organism evidence="1">
    <name type="scientific">Arabidopsis lyrata subsp. lyrata</name>
    <name type="common">Lyre-leaved rock-cress</name>
    <dbReference type="NCBI Taxonomy" id="81972"/>
    <lineage>
        <taxon>Eukaryota</taxon>
        <taxon>Viridiplantae</taxon>
        <taxon>Streptophyta</taxon>
        <taxon>Embryophyta</taxon>
        <taxon>Tracheophyta</taxon>
        <taxon>Spermatophyta</taxon>
        <taxon>Magnoliopsida</taxon>
        <taxon>eudicotyledons</taxon>
        <taxon>Gunneridae</taxon>
        <taxon>Pentapetalae</taxon>
        <taxon>rosids</taxon>
        <taxon>malvids</taxon>
        <taxon>Brassicales</taxon>
        <taxon>Brassicaceae</taxon>
        <taxon>Camelineae</taxon>
        <taxon>Arabidopsis</taxon>
    </lineage>
</organism>
<evidence type="ECO:0000313" key="1">
    <source>
        <dbReference type="EMBL" id="ABW81021.1"/>
    </source>
</evidence>
<dbReference type="EMBL" id="EU162608">
    <property type="protein sequence ID" value="ABW81021.1"/>
    <property type="molecule type" value="Genomic_DNA"/>
</dbReference>
<proteinExistence type="predicted"/>
<name>B2BXI4_ARALL</name>
<accession>B2BXI4</accession>
<sequence>MANVSVREMTSKFGKLDKFEGVDFRRWQKKMHFLLTTLNVVHVLSMPMPTVSENGCGCRIHTLNAVTSDSRSGDNHFDRPLGSWVQWASSFMGHPLDYVAIFGWSRTSGAGSDTNN</sequence>
<dbReference type="AlphaFoldDB" id="B2BXI4"/>
<protein>
    <submittedName>
        <fullName evidence="1">Transposase</fullName>
    </submittedName>
</protein>